<protein>
    <recommendedName>
        <fullName evidence="3">Reverse transcriptase zinc-binding domain-containing protein</fullName>
    </recommendedName>
</protein>
<evidence type="ECO:0008006" key="3">
    <source>
        <dbReference type="Google" id="ProtNLM"/>
    </source>
</evidence>
<name>A0A2P5QP95_GOSBA</name>
<dbReference type="OrthoDB" id="10644906at2759"/>
<dbReference type="EMBL" id="KZ670965">
    <property type="protein sequence ID" value="PPR82175.1"/>
    <property type="molecule type" value="Genomic_DNA"/>
</dbReference>
<sequence>MEYWGWCEVDFWRDSWVENCEPLMNSSIQPDLAPSNNVPLCNMTDHIGDWNWTQFKHSLTEPIALKISALQPPLQSNIPDFPGWRWERRHVFITKSAYYYAMDNQNSLEPHKHWRCFWSYEGHHRFNFHVSGDQQKLLITLLAIRCAAIVETTDHILRRCFPTIGWDMVFGILSWSLWNEMNSRILNEAFFAWENILERGSRFWNEFIKARSDLHAKLGRVVLGNGRETTSRLV</sequence>
<accession>A0A2P5QP95</accession>
<proteinExistence type="predicted"/>
<dbReference type="AlphaFoldDB" id="A0A2P5QP95"/>
<organism evidence="1 2">
    <name type="scientific">Gossypium barbadense</name>
    <name type="common">Sea Island cotton</name>
    <name type="synonym">Hibiscus barbadensis</name>
    <dbReference type="NCBI Taxonomy" id="3634"/>
    <lineage>
        <taxon>Eukaryota</taxon>
        <taxon>Viridiplantae</taxon>
        <taxon>Streptophyta</taxon>
        <taxon>Embryophyta</taxon>
        <taxon>Tracheophyta</taxon>
        <taxon>Spermatophyta</taxon>
        <taxon>Magnoliopsida</taxon>
        <taxon>eudicotyledons</taxon>
        <taxon>Gunneridae</taxon>
        <taxon>Pentapetalae</taxon>
        <taxon>rosids</taxon>
        <taxon>malvids</taxon>
        <taxon>Malvales</taxon>
        <taxon>Malvaceae</taxon>
        <taxon>Malvoideae</taxon>
        <taxon>Gossypium</taxon>
    </lineage>
</organism>
<evidence type="ECO:0000313" key="2">
    <source>
        <dbReference type="Proteomes" id="UP000239757"/>
    </source>
</evidence>
<gene>
    <name evidence="1" type="ORF">GOBAR_AA38539</name>
</gene>
<evidence type="ECO:0000313" key="1">
    <source>
        <dbReference type="EMBL" id="PPR82175.1"/>
    </source>
</evidence>
<reference evidence="1 2" key="1">
    <citation type="submission" date="2015-01" db="EMBL/GenBank/DDBJ databases">
        <title>Genome of allotetraploid Gossypium barbadense reveals genomic plasticity and fiber elongation in cotton evolution.</title>
        <authorList>
            <person name="Chen X."/>
            <person name="Liu X."/>
            <person name="Zhao B."/>
            <person name="Zheng H."/>
            <person name="Hu Y."/>
            <person name="Lu G."/>
            <person name="Yang C."/>
            <person name="Chen J."/>
            <person name="Shan C."/>
            <person name="Zhang L."/>
            <person name="Zhou Y."/>
            <person name="Wang L."/>
            <person name="Guo W."/>
            <person name="Bai Y."/>
            <person name="Ruan J."/>
            <person name="Shangguan X."/>
            <person name="Mao Y."/>
            <person name="Jiang J."/>
            <person name="Zhu Y."/>
            <person name="Lei J."/>
            <person name="Kang H."/>
            <person name="Chen S."/>
            <person name="He X."/>
            <person name="Wang R."/>
            <person name="Wang Y."/>
            <person name="Chen J."/>
            <person name="Wang L."/>
            <person name="Yu S."/>
            <person name="Wang B."/>
            <person name="Wei J."/>
            <person name="Song S."/>
            <person name="Lu X."/>
            <person name="Gao Z."/>
            <person name="Gu W."/>
            <person name="Deng X."/>
            <person name="Ma D."/>
            <person name="Wang S."/>
            <person name="Liang W."/>
            <person name="Fang L."/>
            <person name="Cai C."/>
            <person name="Zhu X."/>
            <person name="Zhou B."/>
            <person name="Zhang Y."/>
            <person name="Chen Z."/>
            <person name="Xu S."/>
            <person name="Zhu R."/>
            <person name="Wang S."/>
            <person name="Zhang T."/>
            <person name="Zhao G."/>
        </authorList>
    </citation>
    <scope>NUCLEOTIDE SEQUENCE [LARGE SCALE GENOMIC DNA]</scope>
    <source>
        <strain evidence="2">cv. Xinhai21</strain>
        <tissue evidence="1">Leaf</tissue>
    </source>
</reference>
<dbReference type="Proteomes" id="UP000239757">
    <property type="component" value="Unassembled WGS sequence"/>
</dbReference>